<comment type="similarity">
    <text evidence="3 10">Belongs to the glycosyl hydrolase 75 family.</text>
</comment>
<evidence type="ECO:0000256" key="2">
    <source>
        <dbReference type="ARBA" id="ARBA00004613"/>
    </source>
</evidence>
<dbReference type="PANTHER" id="PTHR42061:SF6">
    <property type="entry name" value="ENDO-CHITOSANASE"/>
    <property type="match status" value="1"/>
</dbReference>
<evidence type="ECO:0000256" key="7">
    <source>
        <dbReference type="ARBA" id="ARBA00023277"/>
    </source>
</evidence>
<dbReference type="EMBL" id="JAULSW010000001">
    <property type="protein sequence ID" value="KAK3393900.1"/>
    <property type="molecule type" value="Genomic_DNA"/>
</dbReference>
<keyword evidence="5 10" id="KW-0732">Signal</keyword>
<evidence type="ECO:0000256" key="5">
    <source>
        <dbReference type="ARBA" id="ARBA00022729"/>
    </source>
</evidence>
<evidence type="ECO:0000256" key="4">
    <source>
        <dbReference type="ARBA" id="ARBA00022525"/>
    </source>
</evidence>
<evidence type="ECO:0000256" key="3">
    <source>
        <dbReference type="ARBA" id="ARBA00007799"/>
    </source>
</evidence>
<proteinExistence type="inferred from homology"/>
<feature type="chain" id="PRO_5041767401" description="Endo-chitosanase" evidence="10">
    <location>
        <begin position="26"/>
        <end position="291"/>
    </location>
</feature>
<evidence type="ECO:0000256" key="10">
    <source>
        <dbReference type="RuleBase" id="RU361208"/>
    </source>
</evidence>
<dbReference type="AlphaFoldDB" id="A0AAE0P6K4"/>
<keyword evidence="9 10" id="KW-0624">Polysaccharide degradation</keyword>
<dbReference type="EC" id="3.2.1.132" evidence="10"/>
<comment type="function">
    <text evidence="10">Chitosanase catalyzing the endo-type cleavage of chitosan, the deacylated form of chitin. Chitosanase may be crucial in the degradation of the deacetylated portion of chitin in the fungal cell wall.</text>
</comment>
<dbReference type="Proteomes" id="UP001285441">
    <property type="component" value="Unassembled WGS sequence"/>
</dbReference>
<protein>
    <recommendedName>
        <fullName evidence="10">Endo-chitosanase</fullName>
        <ecNumber evidence="10">3.2.1.132</ecNumber>
    </recommendedName>
</protein>
<evidence type="ECO:0000256" key="9">
    <source>
        <dbReference type="ARBA" id="ARBA00023326"/>
    </source>
</evidence>
<evidence type="ECO:0000313" key="12">
    <source>
        <dbReference type="Proteomes" id="UP001285441"/>
    </source>
</evidence>
<dbReference type="Pfam" id="PF07335">
    <property type="entry name" value="Glyco_hydro_75"/>
    <property type="match status" value="1"/>
</dbReference>
<name>A0AAE0P6K4_9PEZI</name>
<keyword evidence="8 10" id="KW-0326">Glycosidase</keyword>
<feature type="signal peptide" evidence="10">
    <location>
        <begin position="1"/>
        <end position="25"/>
    </location>
</feature>
<dbReference type="GO" id="GO:0016977">
    <property type="term" value="F:chitosanase activity"/>
    <property type="evidence" value="ECO:0007669"/>
    <property type="project" value="UniProtKB-EC"/>
</dbReference>
<keyword evidence="12" id="KW-1185">Reference proteome</keyword>
<comment type="subcellular location">
    <subcellularLocation>
        <location evidence="2 10">Secreted</location>
    </subcellularLocation>
</comment>
<keyword evidence="7" id="KW-0119">Carbohydrate metabolism</keyword>
<evidence type="ECO:0000313" key="11">
    <source>
        <dbReference type="EMBL" id="KAK3393900.1"/>
    </source>
</evidence>
<dbReference type="GO" id="GO:0005576">
    <property type="term" value="C:extracellular region"/>
    <property type="evidence" value="ECO:0007669"/>
    <property type="project" value="UniProtKB-SubCell"/>
</dbReference>
<evidence type="ECO:0000256" key="8">
    <source>
        <dbReference type="ARBA" id="ARBA00023295"/>
    </source>
</evidence>
<sequence>MLLSPRLATSLAFALAISSSGRTNARDVPQNVQDFYYSLRKKGSSCSKQLATGFYATDNGPNTFSYCGDHLDDFDVIYIQGTNRALADMDIDCDGVQGGPGDDGRCSYGRSPDLQDVTAFQDVVAGYNAGIKDLNPYIHPYVVFGNSGNKTGWKTFDPTAYGVEPLSVIGVVCGNQLIYGIWGDTNGDDGDKPMVGEAAISLATACEGDSMTGDNGYSNTDILYLAFTGKDAVPGAKGANWSATDYATFEKSIEPLGNKLTERIGVSLTNASVNLAVVLATVALGSIWVAL</sequence>
<dbReference type="PANTHER" id="PTHR42061">
    <property type="entry name" value="ENDO-CHITOSANASE"/>
    <property type="match status" value="1"/>
</dbReference>
<keyword evidence="6 10" id="KW-0378">Hydrolase</keyword>
<dbReference type="GO" id="GO:0000272">
    <property type="term" value="P:polysaccharide catabolic process"/>
    <property type="evidence" value="ECO:0007669"/>
    <property type="project" value="UniProtKB-KW"/>
</dbReference>
<dbReference type="InterPro" id="IPR009939">
    <property type="entry name" value="Chitosanase_fungal"/>
</dbReference>
<reference evidence="11" key="2">
    <citation type="submission" date="2023-06" db="EMBL/GenBank/DDBJ databases">
        <authorList>
            <consortium name="Lawrence Berkeley National Laboratory"/>
            <person name="Haridas S."/>
            <person name="Hensen N."/>
            <person name="Bonometti L."/>
            <person name="Westerberg I."/>
            <person name="Brannstrom I.O."/>
            <person name="Guillou S."/>
            <person name="Cros-Aarteil S."/>
            <person name="Calhoun S."/>
            <person name="Kuo A."/>
            <person name="Mondo S."/>
            <person name="Pangilinan J."/>
            <person name="Riley R."/>
            <person name="LaButti K."/>
            <person name="Andreopoulos B."/>
            <person name="Lipzen A."/>
            <person name="Chen C."/>
            <person name="Yanf M."/>
            <person name="Daum C."/>
            <person name="Ng V."/>
            <person name="Clum A."/>
            <person name="Steindorff A."/>
            <person name="Ohm R."/>
            <person name="Martin F."/>
            <person name="Silar P."/>
            <person name="Natvig D."/>
            <person name="Lalanne C."/>
            <person name="Gautier V."/>
            <person name="Ament-velasquez S.L."/>
            <person name="Kruys A."/>
            <person name="Hutchinson M.I."/>
            <person name="Powell A.J."/>
            <person name="Barry K."/>
            <person name="Miller A.N."/>
            <person name="Grigoriev I.V."/>
            <person name="Debuchy R."/>
            <person name="Gladieux P."/>
            <person name="Thoren M.H."/>
            <person name="Johannesson H."/>
        </authorList>
    </citation>
    <scope>NUCLEOTIDE SEQUENCE</scope>
    <source>
        <strain evidence="11">CBS 232.78</strain>
    </source>
</reference>
<keyword evidence="4" id="KW-0964">Secreted</keyword>
<comment type="caution">
    <text evidence="11">The sequence shown here is derived from an EMBL/GenBank/DDBJ whole genome shotgun (WGS) entry which is preliminary data.</text>
</comment>
<evidence type="ECO:0000256" key="6">
    <source>
        <dbReference type="ARBA" id="ARBA00022801"/>
    </source>
</evidence>
<accession>A0AAE0P6K4</accession>
<gene>
    <name evidence="11" type="ORF">B0H63DRAFT_505706</name>
</gene>
<evidence type="ECO:0000256" key="1">
    <source>
        <dbReference type="ARBA" id="ARBA00000405"/>
    </source>
</evidence>
<reference evidence="11" key="1">
    <citation type="journal article" date="2023" name="Mol. Phylogenet. Evol.">
        <title>Genome-scale phylogeny and comparative genomics of the fungal order Sordariales.</title>
        <authorList>
            <person name="Hensen N."/>
            <person name="Bonometti L."/>
            <person name="Westerberg I."/>
            <person name="Brannstrom I.O."/>
            <person name="Guillou S."/>
            <person name="Cros-Aarteil S."/>
            <person name="Calhoun S."/>
            <person name="Haridas S."/>
            <person name="Kuo A."/>
            <person name="Mondo S."/>
            <person name="Pangilinan J."/>
            <person name="Riley R."/>
            <person name="LaButti K."/>
            <person name="Andreopoulos B."/>
            <person name="Lipzen A."/>
            <person name="Chen C."/>
            <person name="Yan M."/>
            <person name="Daum C."/>
            <person name="Ng V."/>
            <person name="Clum A."/>
            <person name="Steindorff A."/>
            <person name="Ohm R.A."/>
            <person name="Martin F."/>
            <person name="Silar P."/>
            <person name="Natvig D.O."/>
            <person name="Lalanne C."/>
            <person name="Gautier V."/>
            <person name="Ament-Velasquez S.L."/>
            <person name="Kruys A."/>
            <person name="Hutchinson M.I."/>
            <person name="Powell A.J."/>
            <person name="Barry K."/>
            <person name="Miller A.N."/>
            <person name="Grigoriev I.V."/>
            <person name="Debuchy R."/>
            <person name="Gladieux P."/>
            <person name="Hiltunen Thoren M."/>
            <person name="Johannesson H."/>
        </authorList>
    </citation>
    <scope>NUCLEOTIDE SEQUENCE</scope>
    <source>
        <strain evidence="11">CBS 232.78</strain>
    </source>
</reference>
<comment type="catalytic activity">
    <reaction evidence="1 10">
        <text>Endohydrolysis of beta-(1-&gt;4)-linkages between D-glucosamine residues in a partly acetylated chitosan.</text>
        <dbReference type="EC" id="3.2.1.132"/>
    </reaction>
</comment>
<organism evidence="11 12">
    <name type="scientific">Podospora didyma</name>
    <dbReference type="NCBI Taxonomy" id="330526"/>
    <lineage>
        <taxon>Eukaryota</taxon>
        <taxon>Fungi</taxon>
        <taxon>Dikarya</taxon>
        <taxon>Ascomycota</taxon>
        <taxon>Pezizomycotina</taxon>
        <taxon>Sordariomycetes</taxon>
        <taxon>Sordariomycetidae</taxon>
        <taxon>Sordariales</taxon>
        <taxon>Podosporaceae</taxon>
        <taxon>Podospora</taxon>
    </lineage>
</organism>